<feature type="domain" description="Alpha/beta-hydrolase N-terminal" evidence="3">
    <location>
        <begin position="47"/>
        <end position="255"/>
    </location>
</feature>
<dbReference type="Pfam" id="PF15420">
    <property type="entry name" value="Abhydrolase_9_N"/>
    <property type="match status" value="1"/>
</dbReference>
<dbReference type="EMBL" id="JAGSOV010000055">
    <property type="protein sequence ID" value="MCO1658490.1"/>
    <property type="molecule type" value="Genomic_DNA"/>
</dbReference>
<keyword evidence="1" id="KW-1133">Transmembrane helix</keyword>
<reference evidence="4" key="1">
    <citation type="submission" date="2021-04" db="EMBL/GenBank/DDBJ databases">
        <title>Pseudonocardia sp. nov., isolated from sandy soil of mangrove forest.</title>
        <authorList>
            <person name="Zan Z."/>
            <person name="Huang R."/>
            <person name="Liu W."/>
        </authorList>
    </citation>
    <scope>NUCLEOTIDE SEQUENCE</scope>
    <source>
        <strain evidence="4">S2-4</strain>
    </source>
</reference>
<feature type="transmembrane region" description="Helical" evidence="1">
    <location>
        <begin position="140"/>
        <end position="160"/>
    </location>
</feature>
<evidence type="ECO:0000313" key="4">
    <source>
        <dbReference type="EMBL" id="MCO1658490.1"/>
    </source>
</evidence>
<accession>A0ABT1A691</accession>
<name>A0ABT1A691_9PSEU</name>
<keyword evidence="1" id="KW-0472">Membrane</keyword>
<feature type="transmembrane region" description="Helical" evidence="1">
    <location>
        <begin position="56"/>
        <end position="78"/>
    </location>
</feature>
<feature type="transmembrane region" description="Helical" evidence="1">
    <location>
        <begin position="99"/>
        <end position="120"/>
    </location>
</feature>
<evidence type="ECO:0000313" key="5">
    <source>
        <dbReference type="Proteomes" id="UP001165283"/>
    </source>
</evidence>
<feature type="transmembrane region" description="Helical" evidence="1">
    <location>
        <begin position="180"/>
        <end position="202"/>
    </location>
</feature>
<dbReference type="Pfam" id="PF10081">
    <property type="entry name" value="Abhydrolase_9"/>
    <property type="match status" value="1"/>
</dbReference>
<evidence type="ECO:0000256" key="1">
    <source>
        <dbReference type="SAM" id="Phobius"/>
    </source>
</evidence>
<feature type="domain" description="Alpha/beta-hydrolase catalytic" evidence="2">
    <location>
        <begin position="276"/>
        <end position="569"/>
    </location>
</feature>
<evidence type="ECO:0000259" key="2">
    <source>
        <dbReference type="Pfam" id="PF10081"/>
    </source>
</evidence>
<dbReference type="Proteomes" id="UP001165283">
    <property type="component" value="Unassembled WGS sequence"/>
</dbReference>
<keyword evidence="5" id="KW-1185">Reference proteome</keyword>
<protein>
    <submittedName>
        <fullName evidence="4">Alpha/beta-hydrolase family protein</fullName>
    </submittedName>
</protein>
<dbReference type="InterPro" id="IPR027787">
    <property type="entry name" value="Alpha/beta-hydrolase_catalytic"/>
</dbReference>
<comment type="caution">
    <text evidence="4">The sequence shown here is derived from an EMBL/GenBank/DDBJ whole genome shotgun (WGS) entry which is preliminary data.</text>
</comment>
<organism evidence="4 5">
    <name type="scientific">Pseudonocardia humida</name>
    <dbReference type="NCBI Taxonomy" id="2800819"/>
    <lineage>
        <taxon>Bacteria</taxon>
        <taxon>Bacillati</taxon>
        <taxon>Actinomycetota</taxon>
        <taxon>Actinomycetes</taxon>
        <taxon>Pseudonocardiales</taxon>
        <taxon>Pseudonocardiaceae</taxon>
        <taxon>Pseudonocardia</taxon>
    </lineage>
</organism>
<feature type="transmembrane region" description="Helical" evidence="1">
    <location>
        <begin position="27"/>
        <end position="44"/>
    </location>
</feature>
<proteinExistence type="predicted"/>
<sequence length="583" mass="62339">MNISSEGGRSMPDLDNQGTVARRHGSVLAAPTFSGVLLALLFWWESLTPTLVPRPWAAQAAVSGVCIAVGYGIGALVGHGVQRALVRWGDSPGPRTRSWSWLLLGVGWPAGVLGGSVLWLDRQNDQRTLMGMPPVGWSDVVPMVTGAAVLAALLVVVGRAIQKGLRALDRRIRRRVPGRLAAPTTILLGVVLAVLLFGGLAFRGVTELASSAYGAMNEETAEGIVRPEGATVSGSPQSLVPWETLGRMGRDFVAGVTTADELAAFPGTGGPPVDPVRVYVGVRSADSLDARAELAVRELERAGGFDREVLVVWVPTGTGWMIPEAAEALEQLYDGDTAIVGIQYSYLPSLLSVFLDDGLAVEAGSALFNAVEAHWNQLPSDRRPRLLLFGKSLGTAGVEAIFAAVDARSSIGNLVARTDGALIVGAKHVNPIHSQITDARDPGSPVWQPILDQGRTVRFLNRDPNQRPPGGAWSAPRICYLQHPSDPVSFWGVEALWRPPEWMDRPRGYDVPESARWFPIVTAVQAVSDLVLQLSPPPGFGHDYATDYVSGWAQVLPPDGWTDADKERLEQFLGQGTAGESEP</sequence>
<evidence type="ECO:0000259" key="3">
    <source>
        <dbReference type="Pfam" id="PF15420"/>
    </source>
</evidence>
<dbReference type="InterPro" id="IPR027788">
    <property type="entry name" value="Alpha/beta-hydrolase_N_dom"/>
</dbReference>
<gene>
    <name evidence="4" type="ORF">KDL28_25830</name>
</gene>
<keyword evidence="1" id="KW-0812">Transmembrane</keyword>